<evidence type="ECO:0000256" key="4">
    <source>
        <dbReference type="ARBA" id="ARBA00022777"/>
    </source>
</evidence>
<feature type="transmembrane region" description="Helical" evidence="6">
    <location>
        <begin position="160"/>
        <end position="178"/>
    </location>
</feature>
<feature type="transmembrane region" description="Helical" evidence="6">
    <location>
        <begin position="100"/>
        <end position="119"/>
    </location>
</feature>
<dbReference type="Proteomes" id="UP000266340">
    <property type="component" value="Unassembled WGS sequence"/>
</dbReference>
<evidence type="ECO:0000256" key="6">
    <source>
        <dbReference type="SAM" id="Phobius"/>
    </source>
</evidence>
<keyword evidence="4" id="KW-0418">Kinase</keyword>
<sequence length="598" mass="65635">MKLSVGKTMLQLGWAVIFAMAASVFILSKWKGYSLLRTDCGYVEHCASSLQMTARFADELSGYGLSTEFYGGLVTAFMTIAGLASLAVGALLFRYGRKDVYCMTASLFLIITGTIFTTVEQSLEGSFPTVYGWFIVLNGIGSYYLPFLFLFPDGRFVPKWTVAPSVIWAGTQTIRHFIPGTWEELNWSPLFMTALVILTHGPLLVTIRRRYSSAASAQEKRQLKWFCFSVLAYLGTGLCLALPYVMGSGLALLVVQVAFFAGLLFWPFSIGVGMMNRRMGAGAVVLQRAIVMSTLSVLIALLYASVVGGFSLFVRDMSLLVSMAACGLAAMLAHPLYVRLQRGMNRLVYGESENPYKTLTKLAARLDDMSGQHAIWPEAVAGIALALQAPYAALVLHSEKGRTELASYGTIRLPVTEIALNRLEESLGALVLGGLPQQGETAADTAELLKHLTHQLSVAIHSARLADELQQSRERLVTAREEERRRLRRDLHDGLGAGLATVLLKADTVADSYEGDARLHRQLTDIQSGIEEAIADIRRLVHALRPPALDELGLVSALCEMAIRFQEGGVRVAVERTAGFPGCTQPQRRRYTESCRRR</sequence>
<keyword evidence="9" id="KW-1185">Reference proteome</keyword>
<evidence type="ECO:0000256" key="1">
    <source>
        <dbReference type="ARBA" id="ARBA00000085"/>
    </source>
</evidence>
<dbReference type="OrthoDB" id="227596at2"/>
<feature type="transmembrane region" description="Helical" evidence="6">
    <location>
        <begin position="223"/>
        <end position="244"/>
    </location>
</feature>
<feature type="transmembrane region" description="Helical" evidence="6">
    <location>
        <begin position="69"/>
        <end position="93"/>
    </location>
</feature>
<dbReference type="GO" id="GO:0046983">
    <property type="term" value="F:protein dimerization activity"/>
    <property type="evidence" value="ECO:0007669"/>
    <property type="project" value="InterPro"/>
</dbReference>
<dbReference type="Pfam" id="PF07730">
    <property type="entry name" value="HisKA_3"/>
    <property type="match status" value="1"/>
</dbReference>
<gene>
    <name evidence="8" type="ORF">D3H35_10430</name>
</gene>
<dbReference type="GO" id="GO:0000155">
    <property type="term" value="F:phosphorelay sensor kinase activity"/>
    <property type="evidence" value="ECO:0007669"/>
    <property type="project" value="InterPro"/>
</dbReference>
<dbReference type="RefSeq" id="WP_119149088.1">
    <property type="nucleotide sequence ID" value="NZ_QXJM01000032.1"/>
</dbReference>
<keyword evidence="5" id="KW-0902">Two-component regulatory system</keyword>
<feature type="transmembrane region" description="Helical" evidence="6">
    <location>
        <begin position="12"/>
        <end position="30"/>
    </location>
</feature>
<evidence type="ECO:0000256" key="3">
    <source>
        <dbReference type="ARBA" id="ARBA00022679"/>
    </source>
</evidence>
<comment type="caution">
    <text evidence="8">The sequence shown here is derived from an EMBL/GenBank/DDBJ whole genome shotgun (WGS) entry which is preliminary data.</text>
</comment>
<feature type="transmembrane region" description="Helical" evidence="6">
    <location>
        <begin position="250"/>
        <end position="268"/>
    </location>
</feature>
<dbReference type="PANTHER" id="PTHR24421">
    <property type="entry name" value="NITRATE/NITRITE SENSOR PROTEIN NARX-RELATED"/>
    <property type="match status" value="1"/>
</dbReference>
<evidence type="ECO:0000256" key="2">
    <source>
        <dbReference type="ARBA" id="ARBA00012438"/>
    </source>
</evidence>
<feature type="transmembrane region" description="Helical" evidence="6">
    <location>
        <begin position="319"/>
        <end position="338"/>
    </location>
</feature>
<keyword evidence="3" id="KW-0808">Transferase</keyword>
<dbReference type="InterPro" id="IPR011712">
    <property type="entry name" value="Sig_transdc_His_kin_sub3_dim/P"/>
</dbReference>
<comment type="catalytic activity">
    <reaction evidence="1">
        <text>ATP + protein L-histidine = ADP + protein N-phospho-L-histidine.</text>
        <dbReference type="EC" id="2.7.13.3"/>
    </reaction>
</comment>
<dbReference type="InterPro" id="IPR050482">
    <property type="entry name" value="Sensor_HK_TwoCompSys"/>
</dbReference>
<evidence type="ECO:0000313" key="9">
    <source>
        <dbReference type="Proteomes" id="UP000266340"/>
    </source>
</evidence>
<proteinExistence type="predicted"/>
<reference evidence="8 9" key="1">
    <citation type="submission" date="2018-09" db="EMBL/GenBank/DDBJ databases">
        <title>Cohnella cavernae sp. nov., isolated from a karst cave.</title>
        <authorList>
            <person name="Zhu H."/>
        </authorList>
    </citation>
    <scope>NUCLEOTIDE SEQUENCE [LARGE SCALE GENOMIC DNA]</scope>
    <source>
        <strain evidence="8 9">K2E09-144</strain>
    </source>
</reference>
<feature type="transmembrane region" description="Helical" evidence="6">
    <location>
        <begin position="131"/>
        <end position="151"/>
    </location>
</feature>
<feature type="transmembrane region" description="Helical" evidence="6">
    <location>
        <begin position="289"/>
        <end position="313"/>
    </location>
</feature>
<dbReference type="AlphaFoldDB" id="A0A398CXJ4"/>
<evidence type="ECO:0000313" key="8">
    <source>
        <dbReference type="EMBL" id="RIE03704.1"/>
    </source>
</evidence>
<keyword evidence="6" id="KW-1133">Transmembrane helix</keyword>
<accession>A0A398CXJ4</accession>
<protein>
    <recommendedName>
        <fullName evidence="2">histidine kinase</fullName>
        <ecNumber evidence="2">2.7.13.3</ecNumber>
    </recommendedName>
</protein>
<feature type="domain" description="Signal transduction histidine kinase subgroup 3 dimerisation and phosphoacceptor" evidence="7">
    <location>
        <begin position="483"/>
        <end position="549"/>
    </location>
</feature>
<dbReference type="EC" id="2.7.13.3" evidence="2"/>
<organism evidence="8 9">
    <name type="scientific">Cohnella faecalis</name>
    <dbReference type="NCBI Taxonomy" id="2315694"/>
    <lineage>
        <taxon>Bacteria</taxon>
        <taxon>Bacillati</taxon>
        <taxon>Bacillota</taxon>
        <taxon>Bacilli</taxon>
        <taxon>Bacillales</taxon>
        <taxon>Paenibacillaceae</taxon>
        <taxon>Cohnella</taxon>
    </lineage>
</organism>
<name>A0A398CXJ4_9BACL</name>
<evidence type="ECO:0000259" key="7">
    <source>
        <dbReference type="Pfam" id="PF07730"/>
    </source>
</evidence>
<dbReference type="EMBL" id="QXJM01000032">
    <property type="protein sequence ID" value="RIE03704.1"/>
    <property type="molecule type" value="Genomic_DNA"/>
</dbReference>
<evidence type="ECO:0000256" key="5">
    <source>
        <dbReference type="ARBA" id="ARBA00023012"/>
    </source>
</evidence>
<feature type="transmembrane region" description="Helical" evidence="6">
    <location>
        <begin position="190"/>
        <end position="211"/>
    </location>
</feature>
<keyword evidence="6" id="KW-0472">Membrane</keyword>
<dbReference type="Gene3D" id="1.20.5.1930">
    <property type="match status" value="1"/>
</dbReference>
<dbReference type="GO" id="GO:0016020">
    <property type="term" value="C:membrane"/>
    <property type="evidence" value="ECO:0007669"/>
    <property type="project" value="InterPro"/>
</dbReference>
<keyword evidence="6" id="KW-0812">Transmembrane</keyword>